<name>A0A6L6J359_9RHOB</name>
<evidence type="ECO:0000256" key="2">
    <source>
        <dbReference type="ARBA" id="ARBA00002631"/>
    </source>
</evidence>
<keyword evidence="8 9" id="KW-0234">DNA repair</keyword>
<dbReference type="Gene3D" id="3.40.470.10">
    <property type="entry name" value="Uracil-DNA glycosylase-like domain"/>
    <property type="match status" value="1"/>
</dbReference>
<evidence type="ECO:0000259" key="12">
    <source>
        <dbReference type="SMART" id="SM00986"/>
    </source>
</evidence>
<dbReference type="InterPro" id="IPR005122">
    <property type="entry name" value="Uracil-DNA_glycosylase-like"/>
</dbReference>
<comment type="catalytic activity">
    <reaction evidence="1 9 11">
        <text>Hydrolyzes single-stranded DNA or mismatched double-stranded DNA and polynucleotides, releasing free uracil.</text>
        <dbReference type="EC" id="3.2.2.27"/>
    </reaction>
</comment>
<sequence length="218" mass="23862">MSLPQAWASLPFFETDWPAISARLDGLDWLPGHERVFAALSLTPPDQARVVILGQDPYPTPGHANGLAFSVTAETALPRSLKNIYAEMHDDIGHCPANGDLGHWARQGVLLLNTSLSVLPGQAGIHAKWGWDRLARQAVEYAQVRRPLAFVLWGAHAQKAMAGIPRAADLVIESAHPSPLSARRGFFGSRPFSRINDWLIARDETPIDWALSETPAAR</sequence>
<dbReference type="InterPro" id="IPR036895">
    <property type="entry name" value="Uracil-DNA_glycosylase-like_sf"/>
</dbReference>
<dbReference type="NCBIfam" id="TIGR00628">
    <property type="entry name" value="ung"/>
    <property type="match status" value="1"/>
</dbReference>
<dbReference type="EC" id="3.2.2.27" evidence="4 9"/>
<keyword evidence="14" id="KW-1185">Reference proteome</keyword>
<dbReference type="NCBIfam" id="NF003588">
    <property type="entry name" value="PRK05254.1-1"/>
    <property type="match status" value="1"/>
</dbReference>
<dbReference type="PANTHER" id="PTHR11264">
    <property type="entry name" value="URACIL-DNA GLYCOSYLASE"/>
    <property type="match status" value="1"/>
</dbReference>
<dbReference type="PANTHER" id="PTHR11264:SF0">
    <property type="entry name" value="URACIL-DNA GLYCOSYLASE"/>
    <property type="match status" value="1"/>
</dbReference>
<keyword evidence="6 9" id="KW-0227">DNA damage</keyword>
<comment type="similarity">
    <text evidence="3 9 11">Belongs to the uracil-DNA glycosylase (UDG) superfamily. UNG family.</text>
</comment>
<keyword evidence="7 9" id="KW-0378">Hydrolase</keyword>
<dbReference type="InterPro" id="IPR002043">
    <property type="entry name" value="UDG_fam1"/>
</dbReference>
<dbReference type="SMART" id="SM00986">
    <property type="entry name" value="UDG"/>
    <property type="match status" value="1"/>
</dbReference>
<dbReference type="GO" id="GO:0005737">
    <property type="term" value="C:cytoplasm"/>
    <property type="evidence" value="ECO:0007669"/>
    <property type="project" value="UniProtKB-SubCell"/>
</dbReference>
<feature type="domain" description="Uracil-DNA glycosylase-like" evidence="12">
    <location>
        <begin position="41"/>
        <end position="199"/>
    </location>
</feature>
<evidence type="ECO:0000256" key="1">
    <source>
        <dbReference type="ARBA" id="ARBA00001400"/>
    </source>
</evidence>
<dbReference type="InterPro" id="IPR018085">
    <property type="entry name" value="Ura-DNA_Glyclase_AS"/>
</dbReference>
<evidence type="ECO:0000256" key="5">
    <source>
        <dbReference type="ARBA" id="ARBA00018429"/>
    </source>
</evidence>
<evidence type="ECO:0000256" key="8">
    <source>
        <dbReference type="ARBA" id="ARBA00023204"/>
    </source>
</evidence>
<comment type="subcellular location">
    <subcellularLocation>
        <location evidence="9">Cytoplasm</location>
    </subcellularLocation>
</comment>
<protein>
    <recommendedName>
        <fullName evidence="5 9">Uracil-DNA glycosylase</fullName>
        <shortName evidence="9">UDG</shortName>
        <ecNumber evidence="4 9">3.2.2.27</ecNumber>
    </recommendedName>
</protein>
<comment type="function">
    <text evidence="2 9 11">Excises uracil residues from the DNA which can arise as a result of misincorporation of dUMP residues by DNA polymerase or due to deamination of cytosine.</text>
</comment>
<dbReference type="SMART" id="SM00987">
    <property type="entry name" value="UreE_C"/>
    <property type="match status" value="1"/>
</dbReference>
<dbReference type="SUPFAM" id="SSF52141">
    <property type="entry name" value="Uracil-DNA glycosylase-like"/>
    <property type="match status" value="1"/>
</dbReference>
<dbReference type="CDD" id="cd10027">
    <property type="entry name" value="UDG-F1-like"/>
    <property type="match status" value="1"/>
</dbReference>
<evidence type="ECO:0000313" key="14">
    <source>
        <dbReference type="Proteomes" id="UP000478183"/>
    </source>
</evidence>
<dbReference type="PROSITE" id="PS00130">
    <property type="entry name" value="U_DNA_GLYCOSYLASE"/>
    <property type="match status" value="1"/>
</dbReference>
<feature type="active site" description="Proton acceptor" evidence="9 10">
    <location>
        <position position="56"/>
    </location>
</feature>
<dbReference type="Pfam" id="PF03167">
    <property type="entry name" value="UDG"/>
    <property type="match status" value="1"/>
</dbReference>
<dbReference type="GO" id="GO:0097510">
    <property type="term" value="P:base-excision repair, AP site formation via deaminated base removal"/>
    <property type="evidence" value="ECO:0007669"/>
    <property type="project" value="TreeGrafter"/>
</dbReference>
<gene>
    <name evidence="9" type="primary">ung</name>
    <name evidence="13" type="ORF">GL286_01300</name>
</gene>
<evidence type="ECO:0000256" key="6">
    <source>
        <dbReference type="ARBA" id="ARBA00022763"/>
    </source>
</evidence>
<evidence type="ECO:0000256" key="10">
    <source>
        <dbReference type="PROSITE-ProRule" id="PRU10072"/>
    </source>
</evidence>
<organism evidence="13 14">
    <name type="scientific">Paracoccus aestuariivivens</name>
    <dbReference type="NCBI Taxonomy" id="1820333"/>
    <lineage>
        <taxon>Bacteria</taxon>
        <taxon>Pseudomonadati</taxon>
        <taxon>Pseudomonadota</taxon>
        <taxon>Alphaproteobacteria</taxon>
        <taxon>Rhodobacterales</taxon>
        <taxon>Paracoccaceae</taxon>
        <taxon>Paracoccus</taxon>
    </lineage>
</organism>
<keyword evidence="9" id="KW-0963">Cytoplasm</keyword>
<keyword evidence="13" id="KW-0326">Glycosidase</keyword>
<comment type="caution">
    <text evidence="13">The sequence shown here is derived from an EMBL/GenBank/DDBJ whole genome shotgun (WGS) entry which is preliminary data.</text>
</comment>
<dbReference type="NCBIfam" id="NF003592">
    <property type="entry name" value="PRK05254.1-5"/>
    <property type="match status" value="1"/>
</dbReference>
<dbReference type="EMBL" id="WMIE01000001">
    <property type="protein sequence ID" value="MTH76360.1"/>
    <property type="molecule type" value="Genomic_DNA"/>
</dbReference>
<evidence type="ECO:0000256" key="7">
    <source>
        <dbReference type="ARBA" id="ARBA00022801"/>
    </source>
</evidence>
<accession>A0A6L6J359</accession>
<evidence type="ECO:0000313" key="13">
    <source>
        <dbReference type="EMBL" id="MTH76360.1"/>
    </source>
</evidence>
<reference evidence="13 14" key="1">
    <citation type="submission" date="2019-11" db="EMBL/GenBank/DDBJ databases">
        <authorList>
            <person name="Dong K."/>
        </authorList>
    </citation>
    <scope>NUCLEOTIDE SEQUENCE [LARGE SCALE GENOMIC DNA]</scope>
    <source>
        <strain evidence="13 14">NBRC 111993</strain>
    </source>
</reference>
<dbReference type="OrthoDB" id="9804372at2"/>
<evidence type="ECO:0000256" key="3">
    <source>
        <dbReference type="ARBA" id="ARBA00008184"/>
    </source>
</evidence>
<dbReference type="RefSeq" id="WP_155093742.1">
    <property type="nucleotide sequence ID" value="NZ_WMIE01000001.1"/>
</dbReference>
<evidence type="ECO:0000256" key="4">
    <source>
        <dbReference type="ARBA" id="ARBA00012030"/>
    </source>
</evidence>
<dbReference type="Proteomes" id="UP000478183">
    <property type="component" value="Unassembled WGS sequence"/>
</dbReference>
<proteinExistence type="inferred from homology"/>
<dbReference type="HAMAP" id="MF_00148">
    <property type="entry name" value="UDG"/>
    <property type="match status" value="1"/>
</dbReference>
<evidence type="ECO:0000256" key="9">
    <source>
        <dbReference type="HAMAP-Rule" id="MF_00148"/>
    </source>
</evidence>
<dbReference type="AlphaFoldDB" id="A0A6L6J359"/>
<evidence type="ECO:0000256" key="11">
    <source>
        <dbReference type="RuleBase" id="RU003780"/>
    </source>
</evidence>
<dbReference type="GO" id="GO:0004844">
    <property type="term" value="F:uracil DNA N-glycosylase activity"/>
    <property type="evidence" value="ECO:0007669"/>
    <property type="project" value="UniProtKB-UniRule"/>
</dbReference>